<feature type="transmembrane region" description="Helical" evidence="1">
    <location>
        <begin position="131"/>
        <end position="151"/>
    </location>
</feature>
<dbReference type="RefSeq" id="WP_118258375.1">
    <property type="nucleotide sequence ID" value="NZ_CALBWO010000001.1"/>
</dbReference>
<organism evidence="2 3">
    <name type="scientific">Butyricimonas virosa</name>
    <dbReference type="NCBI Taxonomy" id="544645"/>
    <lineage>
        <taxon>Bacteria</taxon>
        <taxon>Pseudomonadati</taxon>
        <taxon>Bacteroidota</taxon>
        <taxon>Bacteroidia</taxon>
        <taxon>Bacteroidales</taxon>
        <taxon>Odoribacteraceae</taxon>
        <taxon>Butyricimonas</taxon>
    </lineage>
</organism>
<reference evidence="2 3" key="1">
    <citation type="submission" date="2018-08" db="EMBL/GenBank/DDBJ databases">
        <title>A genome reference for cultivated species of the human gut microbiota.</title>
        <authorList>
            <person name="Zou Y."/>
            <person name="Xue W."/>
            <person name="Luo G."/>
        </authorList>
    </citation>
    <scope>NUCLEOTIDE SEQUENCE [LARGE SCALE GENOMIC DNA]</scope>
    <source>
        <strain evidence="2 3">AF14-49</strain>
    </source>
</reference>
<proteinExistence type="predicted"/>
<keyword evidence="1" id="KW-0812">Transmembrane</keyword>
<evidence type="ECO:0000313" key="3">
    <source>
        <dbReference type="Proteomes" id="UP000283589"/>
    </source>
</evidence>
<keyword evidence="1" id="KW-0472">Membrane</keyword>
<keyword evidence="1" id="KW-1133">Transmembrane helix</keyword>
<feature type="transmembrane region" description="Helical" evidence="1">
    <location>
        <begin position="65"/>
        <end position="85"/>
    </location>
</feature>
<feature type="transmembrane region" description="Helical" evidence="1">
    <location>
        <begin position="41"/>
        <end position="59"/>
    </location>
</feature>
<name>A0A412X776_9BACT</name>
<dbReference type="STRING" id="1121130.GCA_000519105_00442"/>
<feature type="transmembrane region" description="Helical" evidence="1">
    <location>
        <begin position="163"/>
        <end position="187"/>
    </location>
</feature>
<dbReference type="EMBL" id="QRZA01000001">
    <property type="protein sequence ID" value="RGV36836.1"/>
    <property type="molecule type" value="Genomic_DNA"/>
</dbReference>
<comment type="caution">
    <text evidence="2">The sequence shown here is derived from an EMBL/GenBank/DDBJ whole genome shotgun (WGS) entry which is preliminary data.</text>
</comment>
<evidence type="ECO:0000313" key="2">
    <source>
        <dbReference type="EMBL" id="RGV36836.1"/>
    </source>
</evidence>
<dbReference type="Proteomes" id="UP000283589">
    <property type="component" value="Unassembled WGS sequence"/>
</dbReference>
<accession>A0A412X776</accession>
<protein>
    <recommendedName>
        <fullName evidence="4">Yip1 domain-containing protein</fullName>
    </recommendedName>
</protein>
<gene>
    <name evidence="2" type="ORF">DWW18_01225</name>
</gene>
<dbReference type="AlphaFoldDB" id="A0A412X776"/>
<sequence length="192" mass="21388">MKKLDIKGIFTRPRKLLLHPETEWQVIGRENIEGIELFKNFLVPLSVLSSACAILLRLLSTSPLYAIGTGIILFMASIVGSYIAYRVSREYLSNKVAAANRMALRLAVYSSAVFIPFHCLSSGFSEGFISQLMAICSLLCLRTLYVGLNQLTALDVQYRKSAIVIIGLLVIVSPIIIQQLLMIMFRIPTIYA</sequence>
<feature type="transmembrane region" description="Helical" evidence="1">
    <location>
        <begin position="106"/>
        <end position="125"/>
    </location>
</feature>
<evidence type="ECO:0000256" key="1">
    <source>
        <dbReference type="SAM" id="Phobius"/>
    </source>
</evidence>
<evidence type="ECO:0008006" key="4">
    <source>
        <dbReference type="Google" id="ProtNLM"/>
    </source>
</evidence>